<comment type="subcellular location">
    <subcellularLocation>
        <location evidence="11">Cytoplasm</location>
    </subcellularLocation>
</comment>
<dbReference type="InterPro" id="IPR027417">
    <property type="entry name" value="P-loop_NTPase"/>
</dbReference>
<dbReference type="EC" id="2.7.1.71" evidence="3 11"/>
<dbReference type="InterPro" id="IPR023000">
    <property type="entry name" value="Shikimate_kinase_CS"/>
</dbReference>
<keyword evidence="5 11" id="KW-0808">Transferase</keyword>
<comment type="catalytic activity">
    <reaction evidence="10 11">
        <text>shikimate + ATP = 3-phosphoshikimate + ADP + H(+)</text>
        <dbReference type="Rhea" id="RHEA:13121"/>
        <dbReference type="ChEBI" id="CHEBI:15378"/>
        <dbReference type="ChEBI" id="CHEBI:30616"/>
        <dbReference type="ChEBI" id="CHEBI:36208"/>
        <dbReference type="ChEBI" id="CHEBI:145989"/>
        <dbReference type="ChEBI" id="CHEBI:456216"/>
        <dbReference type="EC" id="2.7.1.71"/>
    </reaction>
</comment>
<evidence type="ECO:0000313" key="12">
    <source>
        <dbReference type="EMBL" id="BAW81135.1"/>
    </source>
</evidence>
<evidence type="ECO:0000256" key="9">
    <source>
        <dbReference type="ARBA" id="ARBA00023141"/>
    </source>
</evidence>
<evidence type="ECO:0000256" key="11">
    <source>
        <dbReference type="HAMAP-Rule" id="MF_00109"/>
    </source>
</evidence>
<dbReference type="GO" id="GO:0004765">
    <property type="term" value="F:shikimate kinase activity"/>
    <property type="evidence" value="ECO:0007669"/>
    <property type="project" value="UniProtKB-UniRule"/>
</dbReference>
<keyword evidence="11" id="KW-0479">Metal-binding</keyword>
<dbReference type="OrthoDB" id="9800332at2"/>
<keyword evidence="6 11" id="KW-0547">Nucleotide-binding</keyword>
<dbReference type="CDD" id="cd00464">
    <property type="entry name" value="SK"/>
    <property type="match status" value="1"/>
</dbReference>
<comment type="cofactor">
    <cofactor evidence="11">
        <name>Mg(2+)</name>
        <dbReference type="ChEBI" id="CHEBI:18420"/>
    </cofactor>
    <text evidence="11">Binds 1 Mg(2+) ion per subunit.</text>
</comment>
<name>A0A1Q2SPP2_9GAMM</name>
<feature type="binding site" evidence="11">
    <location>
        <position position="118"/>
    </location>
    <ligand>
        <name>ATP</name>
        <dbReference type="ChEBI" id="CHEBI:30616"/>
    </ligand>
</feature>
<evidence type="ECO:0000256" key="8">
    <source>
        <dbReference type="ARBA" id="ARBA00022840"/>
    </source>
</evidence>
<feature type="binding site" evidence="11">
    <location>
        <position position="34"/>
    </location>
    <ligand>
        <name>substrate</name>
    </ligand>
</feature>
<evidence type="ECO:0000256" key="3">
    <source>
        <dbReference type="ARBA" id="ARBA00012154"/>
    </source>
</evidence>
<feature type="binding site" evidence="11">
    <location>
        <position position="58"/>
    </location>
    <ligand>
        <name>substrate</name>
    </ligand>
</feature>
<feature type="binding site" evidence="11">
    <location>
        <position position="16"/>
    </location>
    <ligand>
        <name>Mg(2+)</name>
        <dbReference type="ChEBI" id="CHEBI:18420"/>
    </ligand>
</feature>
<evidence type="ECO:0000313" key="13">
    <source>
        <dbReference type="Proteomes" id="UP000243679"/>
    </source>
</evidence>
<evidence type="ECO:0000256" key="10">
    <source>
        <dbReference type="ARBA" id="ARBA00048567"/>
    </source>
</evidence>
<keyword evidence="8 11" id="KW-0067">ATP-binding</keyword>
<evidence type="ECO:0000256" key="2">
    <source>
        <dbReference type="ARBA" id="ARBA00006997"/>
    </source>
</evidence>
<dbReference type="PRINTS" id="PR01100">
    <property type="entry name" value="SHIKIMTKNASE"/>
</dbReference>
<dbReference type="GO" id="GO:0009073">
    <property type="term" value="P:aromatic amino acid family biosynthetic process"/>
    <property type="evidence" value="ECO:0007669"/>
    <property type="project" value="UniProtKB-KW"/>
</dbReference>
<evidence type="ECO:0000256" key="5">
    <source>
        <dbReference type="ARBA" id="ARBA00022679"/>
    </source>
</evidence>
<dbReference type="GO" id="GO:0008652">
    <property type="term" value="P:amino acid biosynthetic process"/>
    <property type="evidence" value="ECO:0007669"/>
    <property type="project" value="UniProtKB-KW"/>
</dbReference>
<dbReference type="PROSITE" id="PS01128">
    <property type="entry name" value="SHIKIMATE_KINASE"/>
    <property type="match status" value="1"/>
</dbReference>
<protein>
    <recommendedName>
        <fullName evidence="3 11">Shikimate kinase</fullName>
        <shortName evidence="11">SK</shortName>
        <ecNumber evidence="3 11">2.7.1.71</ecNumber>
    </recommendedName>
</protein>
<dbReference type="GO" id="GO:0009423">
    <property type="term" value="P:chorismate biosynthetic process"/>
    <property type="evidence" value="ECO:0007669"/>
    <property type="project" value="UniProtKB-UniRule"/>
</dbReference>
<accession>A0A1Q2SPP2</accession>
<dbReference type="Gene3D" id="3.40.50.300">
    <property type="entry name" value="P-loop containing nucleotide triphosphate hydrolases"/>
    <property type="match status" value="1"/>
</dbReference>
<proteinExistence type="inferred from homology"/>
<dbReference type="UniPathway" id="UPA00053">
    <property type="reaction ID" value="UER00088"/>
</dbReference>
<dbReference type="PANTHER" id="PTHR21087">
    <property type="entry name" value="SHIKIMATE KINASE"/>
    <property type="match status" value="1"/>
</dbReference>
<keyword evidence="7 11" id="KW-0418">Kinase</keyword>
<evidence type="ECO:0000256" key="1">
    <source>
        <dbReference type="ARBA" id="ARBA00004842"/>
    </source>
</evidence>
<keyword evidence="11" id="KW-0460">Magnesium</keyword>
<comment type="subunit">
    <text evidence="11">Monomer.</text>
</comment>
<keyword evidence="9 11" id="KW-0057">Aromatic amino acid biosynthesis</keyword>
<dbReference type="HAMAP" id="MF_00109">
    <property type="entry name" value="Shikimate_kinase"/>
    <property type="match status" value="1"/>
</dbReference>
<keyword evidence="13" id="KW-1185">Reference proteome</keyword>
<keyword evidence="4 11" id="KW-0028">Amino-acid biosynthesis</keyword>
<dbReference type="InterPro" id="IPR000623">
    <property type="entry name" value="Shikimate_kinase/TSH1"/>
</dbReference>
<dbReference type="Proteomes" id="UP000243679">
    <property type="component" value="Chromosome"/>
</dbReference>
<dbReference type="RefSeq" id="WP_096527605.1">
    <property type="nucleotide sequence ID" value="NZ_AP014836.1"/>
</dbReference>
<dbReference type="AlphaFoldDB" id="A0A1Q2SPP2"/>
<dbReference type="GO" id="GO:0000287">
    <property type="term" value="F:magnesium ion binding"/>
    <property type="evidence" value="ECO:0007669"/>
    <property type="project" value="UniProtKB-UniRule"/>
</dbReference>
<dbReference type="PANTHER" id="PTHR21087:SF16">
    <property type="entry name" value="SHIKIMATE KINASE 1, CHLOROPLASTIC"/>
    <property type="match status" value="1"/>
</dbReference>
<comment type="pathway">
    <text evidence="1 11">Metabolic intermediate biosynthesis; chorismate biosynthesis; chorismate from D-erythrose 4-phosphate and phosphoenolpyruvate: step 5/7.</text>
</comment>
<dbReference type="SUPFAM" id="SSF52540">
    <property type="entry name" value="P-loop containing nucleoside triphosphate hydrolases"/>
    <property type="match status" value="1"/>
</dbReference>
<organism evidence="12 13">
    <name type="scientific">Candidatus Nitrosoglobus terrae</name>
    <dbReference type="NCBI Taxonomy" id="1630141"/>
    <lineage>
        <taxon>Bacteria</taxon>
        <taxon>Pseudomonadati</taxon>
        <taxon>Pseudomonadota</taxon>
        <taxon>Gammaproteobacteria</taxon>
        <taxon>Chromatiales</taxon>
        <taxon>Chromatiaceae</taxon>
        <taxon>Candidatus Nitrosoglobus</taxon>
    </lineage>
</organism>
<comment type="similarity">
    <text evidence="2 11">Belongs to the shikimate kinase family.</text>
</comment>
<dbReference type="GO" id="GO:0005829">
    <property type="term" value="C:cytosol"/>
    <property type="evidence" value="ECO:0007669"/>
    <property type="project" value="TreeGrafter"/>
</dbReference>
<evidence type="ECO:0000256" key="4">
    <source>
        <dbReference type="ARBA" id="ARBA00022605"/>
    </source>
</evidence>
<comment type="function">
    <text evidence="11">Catalyzes the specific phosphorylation of the 3-hydroxyl group of shikimic acid using ATP as a cosubstrate.</text>
</comment>
<sequence length="186" mass="21151">MIENVFLIGPMGVGKTTVGRYLARLLGRKFYDSDREIVYRTGVSIPVIFEVEGEVGFRQRERGMIAELTQLNSIILATGGGAVLAAENRQYLTQRGIVVYLYASAEQLHRRTMHDHNRPLLQTKNPLEYLKSLLKARDPLYREVADIMIKTGERPIRVVVNEVLQQLKLCKKGAYQKKMSCNGLKK</sequence>
<dbReference type="Pfam" id="PF01202">
    <property type="entry name" value="SKI"/>
    <property type="match status" value="1"/>
</dbReference>
<dbReference type="InterPro" id="IPR031322">
    <property type="entry name" value="Shikimate/glucono_kinase"/>
</dbReference>
<feature type="binding site" evidence="11">
    <location>
        <position position="154"/>
    </location>
    <ligand>
        <name>ATP</name>
        <dbReference type="ChEBI" id="CHEBI:30616"/>
    </ligand>
</feature>
<dbReference type="EMBL" id="AP014836">
    <property type="protein sequence ID" value="BAW81135.1"/>
    <property type="molecule type" value="Genomic_DNA"/>
</dbReference>
<evidence type="ECO:0000256" key="6">
    <source>
        <dbReference type="ARBA" id="ARBA00022741"/>
    </source>
</evidence>
<dbReference type="KEGG" id="ntt:TAO_1765"/>
<feature type="binding site" evidence="11">
    <location>
        <begin position="12"/>
        <end position="17"/>
    </location>
    <ligand>
        <name>ATP</name>
        <dbReference type="ChEBI" id="CHEBI:30616"/>
    </ligand>
</feature>
<feature type="binding site" evidence="11">
    <location>
        <position position="137"/>
    </location>
    <ligand>
        <name>substrate</name>
    </ligand>
</feature>
<evidence type="ECO:0000256" key="7">
    <source>
        <dbReference type="ARBA" id="ARBA00022777"/>
    </source>
</evidence>
<gene>
    <name evidence="11" type="primary">aroK</name>
    <name evidence="12" type="ORF">TAO_1765</name>
</gene>
<reference evidence="12 13" key="1">
    <citation type="journal article" date="2017" name="ISME J.">
        <title>An acid-tolerant ammonia-oxidizing ?-proteobacterium from soil.</title>
        <authorList>
            <person name="Hayatsu M."/>
            <person name="Tago K."/>
            <person name="Uchiyama I."/>
            <person name="Toyoda A."/>
            <person name="Wang Y."/>
            <person name="Shimomura Y."/>
            <person name="Okubo T."/>
            <person name="Kurisu F."/>
            <person name="Hirono Y."/>
            <person name="Nonaka K."/>
            <person name="Akiyama H."/>
            <person name="Itoh T."/>
            <person name="Takami H."/>
        </authorList>
    </citation>
    <scope>NUCLEOTIDE SEQUENCE [LARGE SCALE GENOMIC DNA]</scope>
    <source>
        <strain evidence="12 13">TAO100</strain>
    </source>
</reference>
<dbReference type="GO" id="GO:0005524">
    <property type="term" value="F:ATP binding"/>
    <property type="evidence" value="ECO:0007669"/>
    <property type="project" value="UniProtKB-UniRule"/>
</dbReference>
<keyword evidence="11" id="KW-0963">Cytoplasm</keyword>
<feature type="binding site" evidence="11">
    <location>
        <position position="80"/>
    </location>
    <ligand>
        <name>substrate</name>
    </ligand>
</feature>